<dbReference type="EMBL" id="JAINDJ010000002">
    <property type="protein sequence ID" value="KAG9456530.1"/>
    <property type="molecule type" value="Genomic_DNA"/>
</dbReference>
<dbReference type="PROSITE" id="PS51450">
    <property type="entry name" value="LRR"/>
    <property type="match status" value="1"/>
</dbReference>
<dbReference type="InterPro" id="IPR017441">
    <property type="entry name" value="Protein_kinase_ATP_BS"/>
</dbReference>
<gene>
    <name evidence="22" type="ORF">H6P81_001038</name>
</gene>
<dbReference type="Gene3D" id="3.30.200.20">
    <property type="entry name" value="Phosphorylase Kinase, domain 1"/>
    <property type="match status" value="1"/>
</dbReference>
<keyword evidence="5" id="KW-0433">Leucine-rich repeat</keyword>
<keyword evidence="23" id="KW-1185">Reference proteome</keyword>
<dbReference type="InterPro" id="IPR000719">
    <property type="entry name" value="Prot_kinase_dom"/>
</dbReference>
<keyword evidence="3" id="KW-0723">Serine/threonine-protein kinase</keyword>
<evidence type="ECO:0000256" key="18">
    <source>
        <dbReference type="PROSITE-ProRule" id="PRU10141"/>
    </source>
</evidence>
<feature type="binding site" evidence="18">
    <location>
        <position position="606"/>
    </location>
    <ligand>
        <name>ATP</name>
        <dbReference type="ChEBI" id="CHEBI:30616"/>
    </ligand>
</feature>
<evidence type="ECO:0000256" key="7">
    <source>
        <dbReference type="ARBA" id="ARBA00022692"/>
    </source>
</evidence>
<dbReference type="SUPFAM" id="SSF56112">
    <property type="entry name" value="Protein kinase-like (PK-like)"/>
    <property type="match status" value="1"/>
</dbReference>
<evidence type="ECO:0000256" key="5">
    <source>
        <dbReference type="ARBA" id="ARBA00022614"/>
    </source>
</evidence>
<evidence type="ECO:0000256" key="2">
    <source>
        <dbReference type="ARBA" id="ARBA00012513"/>
    </source>
</evidence>
<comment type="subcellular location">
    <subcellularLocation>
        <location evidence="1">Membrane</location>
        <topology evidence="1">Single-pass membrane protein</topology>
    </subcellularLocation>
</comment>
<dbReference type="EC" id="2.7.11.1" evidence="2"/>
<keyword evidence="4" id="KW-0597">Phosphoprotein</keyword>
<keyword evidence="6" id="KW-0808">Transferase</keyword>
<dbReference type="InterPro" id="IPR001245">
    <property type="entry name" value="Ser-Thr/Tyr_kinase_cat_dom"/>
</dbReference>
<feature type="domain" description="Protein kinase" evidence="21">
    <location>
        <begin position="578"/>
        <end position="864"/>
    </location>
</feature>
<evidence type="ECO:0000256" key="12">
    <source>
        <dbReference type="ARBA" id="ARBA00022840"/>
    </source>
</evidence>
<dbReference type="SUPFAM" id="SSF52058">
    <property type="entry name" value="L domain-like"/>
    <property type="match status" value="1"/>
</dbReference>
<keyword evidence="15" id="KW-0675">Receptor</keyword>
<dbReference type="PROSITE" id="PS50011">
    <property type="entry name" value="PROTEIN_KINASE_DOM"/>
    <property type="match status" value="1"/>
</dbReference>
<keyword evidence="11" id="KW-0418">Kinase</keyword>
<evidence type="ECO:0000256" key="9">
    <source>
        <dbReference type="ARBA" id="ARBA00022737"/>
    </source>
</evidence>
<dbReference type="InterPro" id="IPR001611">
    <property type="entry name" value="Leu-rich_rpt"/>
</dbReference>
<dbReference type="InterPro" id="IPR024788">
    <property type="entry name" value="Malectin-like_Carb-bd_dom"/>
</dbReference>
<dbReference type="InterPro" id="IPR032675">
    <property type="entry name" value="LRR_dom_sf"/>
</dbReference>
<dbReference type="FunFam" id="1.10.510.10:FF:000146">
    <property type="entry name" value="LRR receptor-like serine/threonine-protein kinase IOS1"/>
    <property type="match status" value="1"/>
</dbReference>
<feature type="signal peptide" evidence="20">
    <location>
        <begin position="1"/>
        <end position="19"/>
    </location>
</feature>
<dbReference type="Gene3D" id="1.10.510.10">
    <property type="entry name" value="Transferase(Phosphotransferase) domain 1"/>
    <property type="match status" value="1"/>
</dbReference>
<evidence type="ECO:0000313" key="23">
    <source>
        <dbReference type="Proteomes" id="UP000825729"/>
    </source>
</evidence>
<comment type="catalytic activity">
    <reaction evidence="16">
        <text>L-threonyl-[protein] + ATP = O-phospho-L-threonyl-[protein] + ADP + H(+)</text>
        <dbReference type="Rhea" id="RHEA:46608"/>
        <dbReference type="Rhea" id="RHEA-COMP:11060"/>
        <dbReference type="Rhea" id="RHEA-COMP:11605"/>
        <dbReference type="ChEBI" id="CHEBI:15378"/>
        <dbReference type="ChEBI" id="CHEBI:30013"/>
        <dbReference type="ChEBI" id="CHEBI:30616"/>
        <dbReference type="ChEBI" id="CHEBI:61977"/>
        <dbReference type="ChEBI" id="CHEBI:456216"/>
        <dbReference type="EC" id="2.7.11.1"/>
    </reaction>
</comment>
<dbReference type="CDD" id="cd14066">
    <property type="entry name" value="STKc_IRAK"/>
    <property type="match status" value="1"/>
</dbReference>
<evidence type="ECO:0000256" key="14">
    <source>
        <dbReference type="ARBA" id="ARBA00023136"/>
    </source>
</evidence>
<keyword evidence="12 18" id="KW-0067">ATP-binding</keyword>
<dbReference type="GO" id="GO:0004674">
    <property type="term" value="F:protein serine/threonine kinase activity"/>
    <property type="evidence" value="ECO:0007669"/>
    <property type="project" value="UniProtKB-KW"/>
</dbReference>
<keyword evidence="9" id="KW-0677">Repeat</keyword>
<name>A0AAV7F5S4_ARIFI</name>
<evidence type="ECO:0000259" key="21">
    <source>
        <dbReference type="PROSITE" id="PS50011"/>
    </source>
</evidence>
<dbReference type="PROSITE" id="PS00108">
    <property type="entry name" value="PROTEIN_KINASE_ST"/>
    <property type="match status" value="1"/>
</dbReference>
<dbReference type="SMART" id="SM00220">
    <property type="entry name" value="S_TKc"/>
    <property type="match status" value="1"/>
</dbReference>
<evidence type="ECO:0000256" key="8">
    <source>
        <dbReference type="ARBA" id="ARBA00022729"/>
    </source>
</evidence>
<dbReference type="GO" id="GO:0016020">
    <property type="term" value="C:membrane"/>
    <property type="evidence" value="ECO:0007669"/>
    <property type="project" value="UniProtKB-SubCell"/>
</dbReference>
<evidence type="ECO:0000313" key="22">
    <source>
        <dbReference type="EMBL" id="KAG9456530.1"/>
    </source>
</evidence>
<dbReference type="InterPro" id="IPR011009">
    <property type="entry name" value="Kinase-like_dom_sf"/>
</dbReference>
<evidence type="ECO:0000256" key="20">
    <source>
        <dbReference type="SAM" id="SignalP"/>
    </source>
</evidence>
<evidence type="ECO:0000256" key="10">
    <source>
        <dbReference type="ARBA" id="ARBA00022741"/>
    </source>
</evidence>
<dbReference type="Gene3D" id="3.80.10.10">
    <property type="entry name" value="Ribonuclease Inhibitor"/>
    <property type="match status" value="1"/>
</dbReference>
<evidence type="ECO:0000256" key="1">
    <source>
        <dbReference type="ARBA" id="ARBA00004167"/>
    </source>
</evidence>
<dbReference type="PANTHER" id="PTHR45631">
    <property type="entry name" value="OS07G0107800 PROTEIN-RELATED"/>
    <property type="match status" value="1"/>
</dbReference>
<feature type="transmembrane region" description="Helical" evidence="19">
    <location>
        <begin position="513"/>
        <end position="536"/>
    </location>
</feature>
<comment type="catalytic activity">
    <reaction evidence="17">
        <text>L-seryl-[protein] + ATP = O-phospho-L-seryl-[protein] + ADP + H(+)</text>
        <dbReference type="Rhea" id="RHEA:17989"/>
        <dbReference type="Rhea" id="RHEA-COMP:9863"/>
        <dbReference type="Rhea" id="RHEA-COMP:11604"/>
        <dbReference type="ChEBI" id="CHEBI:15378"/>
        <dbReference type="ChEBI" id="CHEBI:29999"/>
        <dbReference type="ChEBI" id="CHEBI:30616"/>
        <dbReference type="ChEBI" id="CHEBI:83421"/>
        <dbReference type="ChEBI" id="CHEBI:456216"/>
        <dbReference type="EC" id="2.7.11.1"/>
    </reaction>
</comment>
<evidence type="ECO:0000256" key="4">
    <source>
        <dbReference type="ARBA" id="ARBA00022553"/>
    </source>
</evidence>
<keyword evidence="13 19" id="KW-1133">Transmembrane helix</keyword>
<evidence type="ECO:0000256" key="16">
    <source>
        <dbReference type="ARBA" id="ARBA00047899"/>
    </source>
</evidence>
<sequence>MAACVRLSFLFILAAFVQAQDGFISIDCGIQEGTNYTDEQTGIFYTSDADYIKTGENRQIPATLFPTLPGRQLRNLRRFPEGTRNCYTLKPVVKGERYLIRASFMHGDYENEHPSFDVYLGVNLWVSVSVVNASAAGWSEIITVATSDFVLVCLVKNKGTPFVSVLELRRLGSGMYNVTDESQALVLYNRYDIGSTPGKRLRYKDDIYDRIWSSLDPVNDIVGIRTISATSPTVDIKDADTFRIPPAVLRTAATALNRTAAASMMLNWTSDDPRTQYHLFRHFAEVEQLKEGELREFNVCILGIGCQGPYRPTYLAGSTVFTATPVSGRTLYTTYFEMTEASTLPPLLNALELYSLVNLSVVPTAAQDLEAMLWIRDGYNVIKNWMGDPCVPRIYKWEGLDCSYHESVPPSIVSLNLAAAGLTGAIATSIGNLSSLQFLDLSRNKLTGEIPDFLGTLHSLTFLNLSGNNLTGSVPSKLLQMSKAGTLELSIDNNPNLSTDPCSDNSCKKKKSVVVPIAVSLSVVALLVLVSVFIFWRKYGQRRKPQAAGNYPVVKSSDPLLVLDSHRFSHADIINITSDFKRVLGKGGFGVVYHGQMADGNQVAVKMLSRECQGSSEFQTEAQLLMKVFHRNLVHLIGYCSECDTKALILEYMCEGNLGDLLKDNSSAILTWVQRIRIALDIAQGLEYLHVGCRPPIIHRDVKAANILLNEKWEAKIADFGLSKVFYNDHNEEFTHITTAVKGTFGYLDPEYFFSHTLNEKSDVYSFGVVLLELITGKSAIVHTSSSDSFRISLVEWVRPFVSKGNIKNVIDGRLRGNYDSNSAWKALEIAVACTRPKGVDRPTMSVVVPQVIRLLGSANSEYFSAEDSDYTSK</sequence>
<protein>
    <recommendedName>
        <fullName evidence="2">non-specific serine/threonine protein kinase</fullName>
        <ecNumber evidence="2">2.7.11.1</ecNumber>
    </recommendedName>
</protein>
<reference evidence="22 23" key="1">
    <citation type="submission" date="2021-07" db="EMBL/GenBank/DDBJ databases">
        <title>The Aristolochia fimbriata genome: insights into angiosperm evolution, floral development and chemical biosynthesis.</title>
        <authorList>
            <person name="Jiao Y."/>
        </authorList>
    </citation>
    <scope>NUCLEOTIDE SEQUENCE [LARGE SCALE GENOMIC DNA]</scope>
    <source>
        <strain evidence="22">IBCAS-2021</strain>
        <tissue evidence="22">Leaf</tissue>
    </source>
</reference>
<dbReference type="FunFam" id="3.80.10.10:FF:000129">
    <property type="entry name" value="Leucine-rich repeat receptor-like kinase"/>
    <property type="match status" value="1"/>
</dbReference>
<dbReference type="AlphaFoldDB" id="A0AAV7F5S4"/>
<evidence type="ECO:0000256" key="11">
    <source>
        <dbReference type="ARBA" id="ARBA00022777"/>
    </source>
</evidence>
<dbReference type="Pfam" id="PF12819">
    <property type="entry name" value="Malectin_like"/>
    <property type="match status" value="1"/>
</dbReference>
<dbReference type="Pfam" id="PF07714">
    <property type="entry name" value="PK_Tyr_Ser-Thr"/>
    <property type="match status" value="1"/>
</dbReference>
<accession>A0AAV7F5S4</accession>
<dbReference type="Proteomes" id="UP000825729">
    <property type="component" value="Unassembled WGS sequence"/>
</dbReference>
<dbReference type="PROSITE" id="PS00107">
    <property type="entry name" value="PROTEIN_KINASE_ATP"/>
    <property type="match status" value="1"/>
</dbReference>
<evidence type="ECO:0000256" key="15">
    <source>
        <dbReference type="ARBA" id="ARBA00023170"/>
    </source>
</evidence>
<organism evidence="22 23">
    <name type="scientific">Aristolochia fimbriata</name>
    <name type="common">White veined hardy Dutchman's pipe vine</name>
    <dbReference type="NCBI Taxonomy" id="158543"/>
    <lineage>
        <taxon>Eukaryota</taxon>
        <taxon>Viridiplantae</taxon>
        <taxon>Streptophyta</taxon>
        <taxon>Embryophyta</taxon>
        <taxon>Tracheophyta</taxon>
        <taxon>Spermatophyta</taxon>
        <taxon>Magnoliopsida</taxon>
        <taxon>Magnoliidae</taxon>
        <taxon>Piperales</taxon>
        <taxon>Aristolochiaceae</taxon>
        <taxon>Aristolochia</taxon>
    </lineage>
</organism>
<keyword evidence="7 19" id="KW-0812">Transmembrane</keyword>
<evidence type="ECO:0000256" key="13">
    <source>
        <dbReference type="ARBA" id="ARBA00022989"/>
    </source>
</evidence>
<evidence type="ECO:0000256" key="19">
    <source>
        <dbReference type="SAM" id="Phobius"/>
    </source>
</evidence>
<dbReference type="Pfam" id="PF13855">
    <property type="entry name" value="LRR_8"/>
    <property type="match status" value="1"/>
</dbReference>
<dbReference type="PANTHER" id="PTHR45631:SF202">
    <property type="entry name" value="SENESCENCE-INDUCED RECEPTOR-LIKE SERINE_THREONINE-PROTEIN KINASE"/>
    <property type="match status" value="1"/>
</dbReference>
<keyword evidence="14 19" id="KW-0472">Membrane</keyword>
<dbReference type="InterPro" id="IPR008271">
    <property type="entry name" value="Ser/Thr_kinase_AS"/>
</dbReference>
<dbReference type="GO" id="GO:0005524">
    <property type="term" value="F:ATP binding"/>
    <property type="evidence" value="ECO:0007669"/>
    <property type="project" value="UniProtKB-UniRule"/>
</dbReference>
<proteinExistence type="predicted"/>
<evidence type="ECO:0000256" key="6">
    <source>
        <dbReference type="ARBA" id="ARBA00022679"/>
    </source>
</evidence>
<keyword evidence="8 20" id="KW-0732">Signal</keyword>
<evidence type="ECO:0000256" key="17">
    <source>
        <dbReference type="ARBA" id="ARBA00048679"/>
    </source>
</evidence>
<feature type="chain" id="PRO_5043361424" description="non-specific serine/threonine protein kinase" evidence="20">
    <location>
        <begin position="20"/>
        <end position="874"/>
    </location>
</feature>
<evidence type="ECO:0000256" key="3">
    <source>
        <dbReference type="ARBA" id="ARBA00022527"/>
    </source>
</evidence>
<comment type="caution">
    <text evidence="22">The sequence shown here is derived from an EMBL/GenBank/DDBJ whole genome shotgun (WGS) entry which is preliminary data.</text>
</comment>
<keyword evidence="10 18" id="KW-0547">Nucleotide-binding</keyword>